<evidence type="ECO:0000313" key="3">
    <source>
        <dbReference type="Proteomes" id="UP000439903"/>
    </source>
</evidence>
<gene>
    <name evidence="2" type="ORF">F8M41_018138</name>
</gene>
<dbReference type="AlphaFoldDB" id="A0A8H4ALZ9"/>
<evidence type="ECO:0000313" key="2">
    <source>
        <dbReference type="EMBL" id="KAF0512007.1"/>
    </source>
</evidence>
<protein>
    <submittedName>
        <fullName evidence="2">Uncharacterized protein</fullName>
    </submittedName>
</protein>
<evidence type="ECO:0000256" key="1">
    <source>
        <dbReference type="SAM" id="MobiDB-lite"/>
    </source>
</evidence>
<name>A0A8H4ALZ9_GIGMA</name>
<comment type="caution">
    <text evidence="2">The sequence shown here is derived from an EMBL/GenBank/DDBJ whole genome shotgun (WGS) entry which is preliminary data.</text>
</comment>
<dbReference type="EMBL" id="WTPW01000431">
    <property type="protein sequence ID" value="KAF0512007.1"/>
    <property type="molecule type" value="Genomic_DNA"/>
</dbReference>
<feature type="compositionally biased region" description="Basic residues" evidence="1">
    <location>
        <begin position="291"/>
        <end position="301"/>
    </location>
</feature>
<proteinExistence type="predicted"/>
<accession>A0A8H4ALZ9</accession>
<sequence length="310" mass="35444">MKRVENVDVAEMVEAMGVVSNMIDEGNDAAFDVPCNEIATRSILVRSGSENDVTEFGGDVVKNDGKDVNLNVQNNENNVNVGGRTENANIPGVRFEKHDDESDCTDWIDSNHRKEINECKSLVIESELTISRVNEDYINNDKNKKAIPNQKSARDMEDDPKDRINGDKAPDGRAGNVSMGMGNIKGTRDEKMKYKYWHEFNFHDEKSWSDECLDCNEELVIKSEREKKGRLDIRNKANRLGDNGVKGKGMEVKIYDEFDEAIIKCMMSNHGDDKRKVNVSKTFKDNEMQRKMNKRKKHTKRLKNEHLPEI</sequence>
<reference evidence="2 3" key="1">
    <citation type="journal article" date="2019" name="Environ. Microbiol.">
        <title>At the nexus of three kingdoms: the genome of the mycorrhizal fungus Gigaspora margarita provides insights into plant, endobacterial and fungal interactions.</title>
        <authorList>
            <person name="Venice F."/>
            <person name="Ghignone S."/>
            <person name="Salvioli di Fossalunga A."/>
            <person name="Amselem J."/>
            <person name="Novero M."/>
            <person name="Xianan X."/>
            <person name="Sedzielewska Toro K."/>
            <person name="Morin E."/>
            <person name="Lipzen A."/>
            <person name="Grigoriev I.V."/>
            <person name="Henrissat B."/>
            <person name="Martin F.M."/>
            <person name="Bonfante P."/>
        </authorList>
    </citation>
    <scope>NUCLEOTIDE SEQUENCE [LARGE SCALE GENOMIC DNA]</scope>
    <source>
        <strain evidence="2 3">BEG34</strain>
    </source>
</reference>
<organism evidence="2 3">
    <name type="scientific">Gigaspora margarita</name>
    <dbReference type="NCBI Taxonomy" id="4874"/>
    <lineage>
        <taxon>Eukaryota</taxon>
        <taxon>Fungi</taxon>
        <taxon>Fungi incertae sedis</taxon>
        <taxon>Mucoromycota</taxon>
        <taxon>Glomeromycotina</taxon>
        <taxon>Glomeromycetes</taxon>
        <taxon>Diversisporales</taxon>
        <taxon>Gigasporaceae</taxon>
        <taxon>Gigaspora</taxon>
    </lineage>
</organism>
<dbReference type="Proteomes" id="UP000439903">
    <property type="component" value="Unassembled WGS sequence"/>
</dbReference>
<feature type="region of interest" description="Disordered" evidence="1">
    <location>
        <begin position="289"/>
        <end position="310"/>
    </location>
</feature>
<feature type="compositionally biased region" description="Basic and acidic residues" evidence="1">
    <location>
        <begin position="152"/>
        <end position="171"/>
    </location>
</feature>
<keyword evidence="3" id="KW-1185">Reference proteome</keyword>
<feature type="region of interest" description="Disordered" evidence="1">
    <location>
        <begin position="142"/>
        <end position="184"/>
    </location>
</feature>